<dbReference type="InterPro" id="IPR004839">
    <property type="entry name" value="Aminotransferase_I/II_large"/>
</dbReference>
<evidence type="ECO:0000256" key="3">
    <source>
        <dbReference type="ARBA" id="ARBA00022576"/>
    </source>
</evidence>
<evidence type="ECO:0000259" key="6">
    <source>
        <dbReference type="Pfam" id="PF00155"/>
    </source>
</evidence>
<dbReference type="AlphaFoldDB" id="X0SZ68"/>
<protein>
    <recommendedName>
        <fullName evidence="6">Aminotransferase class I/classII large domain-containing protein</fullName>
    </recommendedName>
</protein>
<comment type="cofactor">
    <cofactor evidence="1">
        <name>pyridoxal 5'-phosphate</name>
        <dbReference type="ChEBI" id="CHEBI:597326"/>
    </cofactor>
</comment>
<name>X0SZ68_9ZZZZ</name>
<dbReference type="PRINTS" id="PR00753">
    <property type="entry name" value="ACCSYNTHASE"/>
</dbReference>
<feature type="domain" description="Aminotransferase class I/classII large" evidence="6">
    <location>
        <begin position="1"/>
        <end position="278"/>
    </location>
</feature>
<gene>
    <name evidence="7" type="ORF">S01H1_28819</name>
</gene>
<dbReference type="InterPro" id="IPR050596">
    <property type="entry name" value="AspAT/PAT-like"/>
</dbReference>
<dbReference type="PANTHER" id="PTHR46383:SF1">
    <property type="entry name" value="ASPARTATE AMINOTRANSFERASE"/>
    <property type="match status" value="1"/>
</dbReference>
<comment type="caution">
    <text evidence="7">The sequence shown here is derived from an EMBL/GenBank/DDBJ whole genome shotgun (WGS) entry which is preliminary data.</text>
</comment>
<evidence type="ECO:0000256" key="4">
    <source>
        <dbReference type="ARBA" id="ARBA00022679"/>
    </source>
</evidence>
<dbReference type="InterPro" id="IPR004838">
    <property type="entry name" value="NHTrfase_class1_PyrdxlP-BS"/>
</dbReference>
<dbReference type="Pfam" id="PF00155">
    <property type="entry name" value="Aminotran_1_2"/>
    <property type="match status" value="1"/>
</dbReference>
<organism evidence="7">
    <name type="scientific">marine sediment metagenome</name>
    <dbReference type="NCBI Taxonomy" id="412755"/>
    <lineage>
        <taxon>unclassified sequences</taxon>
        <taxon>metagenomes</taxon>
        <taxon>ecological metagenomes</taxon>
    </lineage>
</organism>
<dbReference type="PROSITE" id="PS00105">
    <property type="entry name" value="AA_TRANSFER_CLASS_1"/>
    <property type="match status" value="1"/>
</dbReference>
<feature type="non-terminal residue" evidence="7">
    <location>
        <position position="278"/>
    </location>
</feature>
<dbReference type="SUPFAM" id="SSF53383">
    <property type="entry name" value="PLP-dependent transferases"/>
    <property type="match status" value="1"/>
</dbReference>
<dbReference type="GO" id="GO:0030170">
    <property type="term" value="F:pyridoxal phosphate binding"/>
    <property type="evidence" value="ECO:0007669"/>
    <property type="project" value="InterPro"/>
</dbReference>
<evidence type="ECO:0000313" key="7">
    <source>
        <dbReference type="EMBL" id="GAF86463.1"/>
    </source>
</evidence>
<dbReference type="EMBL" id="BARS01017636">
    <property type="protein sequence ID" value="GAF86463.1"/>
    <property type="molecule type" value="Genomic_DNA"/>
</dbReference>
<feature type="non-terminal residue" evidence="7">
    <location>
        <position position="1"/>
    </location>
</feature>
<accession>X0SZ68</accession>
<evidence type="ECO:0000256" key="2">
    <source>
        <dbReference type="ARBA" id="ARBA00007441"/>
    </source>
</evidence>
<dbReference type="CDD" id="cd00609">
    <property type="entry name" value="AAT_like"/>
    <property type="match status" value="1"/>
</dbReference>
<dbReference type="InterPro" id="IPR015421">
    <property type="entry name" value="PyrdxlP-dep_Trfase_major"/>
</dbReference>
<dbReference type="GO" id="GO:0006520">
    <property type="term" value="P:amino acid metabolic process"/>
    <property type="evidence" value="ECO:0007669"/>
    <property type="project" value="InterPro"/>
</dbReference>
<reference evidence="7" key="1">
    <citation type="journal article" date="2014" name="Front. Microbiol.">
        <title>High frequency of phylogenetically diverse reductive dehalogenase-homologous genes in deep subseafloor sedimentary metagenomes.</title>
        <authorList>
            <person name="Kawai M."/>
            <person name="Futagami T."/>
            <person name="Toyoda A."/>
            <person name="Takaki Y."/>
            <person name="Nishi S."/>
            <person name="Hori S."/>
            <person name="Arai W."/>
            <person name="Tsubouchi T."/>
            <person name="Morono Y."/>
            <person name="Uchiyama I."/>
            <person name="Ito T."/>
            <person name="Fujiyama A."/>
            <person name="Inagaki F."/>
            <person name="Takami H."/>
        </authorList>
    </citation>
    <scope>NUCLEOTIDE SEQUENCE</scope>
    <source>
        <strain evidence="7">Expedition CK06-06</strain>
    </source>
</reference>
<evidence type="ECO:0000256" key="5">
    <source>
        <dbReference type="ARBA" id="ARBA00022898"/>
    </source>
</evidence>
<proteinExistence type="inferred from homology"/>
<keyword evidence="3" id="KW-0032">Aminotransferase</keyword>
<keyword evidence="5" id="KW-0663">Pyridoxal phosphate</keyword>
<keyword evidence="4" id="KW-0808">Transferase</keyword>
<dbReference type="PANTHER" id="PTHR46383">
    <property type="entry name" value="ASPARTATE AMINOTRANSFERASE"/>
    <property type="match status" value="1"/>
</dbReference>
<dbReference type="GO" id="GO:0008483">
    <property type="term" value="F:transaminase activity"/>
    <property type="evidence" value="ECO:0007669"/>
    <property type="project" value="UniProtKB-KW"/>
</dbReference>
<dbReference type="Gene3D" id="3.40.640.10">
    <property type="entry name" value="Type I PLP-dependent aspartate aminotransferase-like (Major domain)"/>
    <property type="match status" value="1"/>
</dbReference>
<sequence>GTKGAIYNILQVICEEGDEVIILAPYYLSYPEQVKLSGAKPVIISALEKEKFKISPSLLKKVITNKTKAIIFNNPCNPTGVVYARKELEKIANIILEKRIYVISDEIYEKIIYNGRKHISFAFLGDEISKLTFTVNGFSKSYAMTGWRVGYAAGAREIISVMERLQSQSISCLSPFSQMACVGALRGSQDVVKKMIEEYTRRRNYMVDRLQKMGISCLKPEGAFYVFPNISIYFEKKIVNKVIKNSRDFAQILLEEAKVALVCGTVYGASDNIRLTYA</sequence>
<dbReference type="FunFam" id="3.40.640.10:FF:000033">
    <property type="entry name" value="Aspartate aminotransferase"/>
    <property type="match status" value="1"/>
</dbReference>
<dbReference type="InterPro" id="IPR015424">
    <property type="entry name" value="PyrdxlP-dep_Trfase"/>
</dbReference>
<evidence type="ECO:0000256" key="1">
    <source>
        <dbReference type="ARBA" id="ARBA00001933"/>
    </source>
</evidence>
<comment type="similarity">
    <text evidence="2">Belongs to the class-I pyridoxal-phosphate-dependent aminotransferase family.</text>
</comment>